<accession>A0A916V094</accession>
<sequence length="261" mass="29029">MAWTDAFKYVKGIAARHGMDSGERREDQGLPLGGRIGGMIKMQKTPFIHASTNGSLMEIPGDGDTLIRAVSRVNLDMSGSLFRYYLATGDDDSQEKYLQLYQDDKGQVAELMYCTRLTRLIPETEEDQEAYLGEAGYGLGDKSYTLWREQLAGLGFDEADLKNVFGEADSITYQRDAGDPQAEFVRPFSGTETRIDDAGGEHGLKQQVVFMPYTRDVVGSPEYLLITTEIVLSQDGDSSKRGIHVDFMIGIPLEQDRVTIQ</sequence>
<keyword evidence="2" id="KW-1185">Reference proteome</keyword>
<reference evidence="1" key="1">
    <citation type="journal article" date="2014" name="Int. J. Syst. Evol. Microbiol.">
        <title>Complete genome sequence of Corynebacterium casei LMG S-19264T (=DSM 44701T), isolated from a smear-ripened cheese.</title>
        <authorList>
            <consortium name="US DOE Joint Genome Institute (JGI-PGF)"/>
            <person name="Walter F."/>
            <person name="Albersmeier A."/>
            <person name="Kalinowski J."/>
            <person name="Ruckert C."/>
        </authorList>
    </citation>
    <scope>NUCLEOTIDE SEQUENCE</scope>
    <source>
        <strain evidence="1">CGMCC 1.10998</strain>
    </source>
</reference>
<gene>
    <name evidence="1" type="ORF">GCM10011396_49130</name>
</gene>
<name>A0A916V094_9BURK</name>
<dbReference type="Proteomes" id="UP000637423">
    <property type="component" value="Unassembled WGS sequence"/>
</dbReference>
<dbReference type="AlphaFoldDB" id="A0A916V094"/>
<reference evidence="1" key="2">
    <citation type="submission" date="2020-09" db="EMBL/GenBank/DDBJ databases">
        <authorList>
            <person name="Sun Q."/>
            <person name="Zhou Y."/>
        </authorList>
    </citation>
    <scope>NUCLEOTIDE SEQUENCE</scope>
    <source>
        <strain evidence="1">CGMCC 1.10998</strain>
    </source>
</reference>
<evidence type="ECO:0000313" key="2">
    <source>
        <dbReference type="Proteomes" id="UP000637423"/>
    </source>
</evidence>
<evidence type="ECO:0000313" key="1">
    <source>
        <dbReference type="EMBL" id="GGC95892.1"/>
    </source>
</evidence>
<protein>
    <recommendedName>
        <fullName evidence="3">DUF2491 family protein</fullName>
    </recommendedName>
</protein>
<dbReference type="EMBL" id="BMED01000006">
    <property type="protein sequence ID" value="GGC95892.1"/>
    <property type="molecule type" value="Genomic_DNA"/>
</dbReference>
<proteinExistence type="predicted"/>
<comment type="caution">
    <text evidence="1">The sequence shown here is derived from an EMBL/GenBank/DDBJ whole genome shotgun (WGS) entry which is preliminary data.</text>
</comment>
<evidence type="ECO:0008006" key="3">
    <source>
        <dbReference type="Google" id="ProtNLM"/>
    </source>
</evidence>
<dbReference type="RefSeq" id="WP_188568778.1">
    <property type="nucleotide sequence ID" value="NZ_BMED01000006.1"/>
</dbReference>
<dbReference type="InterPro" id="IPR019621">
    <property type="entry name" value="DUF2491"/>
</dbReference>
<dbReference type="Pfam" id="PF10679">
    <property type="entry name" value="DUF2491"/>
    <property type="match status" value="1"/>
</dbReference>
<organism evidence="1 2">
    <name type="scientific">Undibacterium terreum</name>
    <dbReference type="NCBI Taxonomy" id="1224302"/>
    <lineage>
        <taxon>Bacteria</taxon>
        <taxon>Pseudomonadati</taxon>
        <taxon>Pseudomonadota</taxon>
        <taxon>Betaproteobacteria</taxon>
        <taxon>Burkholderiales</taxon>
        <taxon>Oxalobacteraceae</taxon>
        <taxon>Undibacterium</taxon>
    </lineage>
</organism>